<dbReference type="EMBL" id="JAFBDQ010000006">
    <property type="protein sequence ID" value="MBM7556754.1"/>
    <property type="molecule type" value="Genomic_DNA"/>
</dbReference>
<keyword evidence="3" id="KW-1185">Reference proteome</keyword>
<evidence type="ECO:0000313" key="2">
    <source>
        <dbReference type="EMBL" id="MBM7556754.1"/>
    </source>
</evidence>
<dbReference type="InterPro" id="IPR009078">
    <property type="entry name" value="Ferritin-like_SF"/>
</dbReference>
<dbReference type="AlphaFoldDB" id="A0A938XS23"/>
<dbReference type="Proteomes" id="UP000774000">
    <property type="component" value="Unassembled WGS sequence"/>
</dbReference>
<dbReference type="InterPro" id="IPR003251">
    <property type="entry name" value="Rr_diiron-bd_dom"/>
</dbReference>
<dbReference type="GO" id="GO:0046872">
    <property type="term" value="F:metal ion binding"/>
    <property type="evidence" value="ECO:0007669"/>
    <property type="project" value="InterPro"/>
</dbReference>
<dbReference type="GO" id="GO:0016491">
    <property type="term" value="F:oxidoreductase activity"/>
    <property type="evidence" value="ECO:0007669"/>
    <property type="project" value="InterPro"/>
</dbReference>
<dbReference type="Gene3D" id="1.20.1260.10">
    <property type="match status" value="1"/>
</dbReference>
<gene>
    <name evidence="2" type="ORF">JOC47_001605</name>
</gene>
<dbReference type="SUPFAM" id="SSF47240">
    <property type="entry name" value="Ferritin-like"/>
    <property type="match status" value="1"/>
</dbReference>
<dbReference type="InterPro" id="IPR012347">
    <property type="entry name" value="Ferritin-like"/>
</dbReference>
<accession>A0A938XS23</accession>
<sequence>MDIILEGIETAIEEEIADQKKYKKLKEKADDQKLKALFEQLIQDEEKHEEILRSRYEAVKKMINDD</sequence>
<proteinExistence type="predicted"/>
<comment type="caution">
    <text evidence="2">The sequence shown here is derived from an EMBL/GenBank/DDBJ whole genome shotgun (WGS) entry which is preliminary data.</text>
</comment>
<feature type="domain" description="Rubrerythrin diiron-binding" evidence="1">
    <location>
        <begin position="8"/>
        <end position="61"/>
    </location>
</feature>
<protein>
    <submittedName>
        <fullName evidence="2">Rubrerythrin</fullName>
    </submittedName>
</protein>
<organism evidence="2 3">
    <name type="scientific">Halanaerobacter jeridensis</name>
    <dbReference type="NCBI Taxonomy" id="706427"/>
    <lineage>
        <taxon>Bacteria</taxon>
        <taxon>Bacillati</taxon>
        <taxon>Bacillota</taxon>
        <taxon>Clostridia</taxon>
        <taxon>Halanaerobiales</taxon>
        <taxon>Halobacteroidaceae</taxon>
        <taxon>Halanaerobacter</taxon>
    </lineage>
</organism>
<reference evidence="2" key="1">
    <citation type="submission" date="2021-01" db="EMBL/GenBank/DDBJ databases">
        <title>Genomic Encyclopedia of Type Strains, Phase IV (KMG-IV): sequencing the most valuable type-strain genomes for metagenomic binning, comparative biology and taxonomic classification.</title>
        <authorList>
            <person name="Goeker M."/>
        </authorList>
    </citation>
    <scope>NUCLEOTIDE SEQUENCE</scope>
    <source>
        <strain evidence="2">DSM 23230</strain>
    </source>
</reference>
<name>A0A938XS23_9FIRM</name>
<dbReference type="RefSeq" id="WP_204701521.1">
    <property type="nucleotide sequence ID" value="NZ_JAFBDQ010000006.1"/>
</dbReference>
<dbReference type="Pfam" id="PF02915">
    <property type="entry name" value="Rubrerythrin"/>
    <property type="match status" value="1"/>
</dbReference>
<evidence type="ECO:0000313" key="3">
    <source>
        <dbReference type="Proteomes" id="UP000774000"/>
    </source>
</evidence>
<evidence type="ECO:0000259" key="1">
    <source>
        <dbReference type="Pfam" id="PF02915"/>
    </source>
</evidence>